<name>A0A9W7XZ19_9FUNG</name>
<feature type="region of interest" description="Disordered" evidence="1">
    <location>
        <begin position="226"/>
        <end position="246"/>
    </location>
</feature>
<dbReference type="Proteomes" id="UP001149813">
    <property type="component" value="Unassembled WGS sequence"/>
</dbReference>
<protein>
    <submittedName>
        <fullName evidence="2">Uncharacterized protein</fullName>
    </submittedName>
</protein>
<evidence type="ECO:0000256" key="1">
    <source>
        <dbReference type="SAM" id="MobiDB-lite"/>
    </source>
</evidence>
<dbReference type="OrthoDB" id="5573422at2759"/>
<feature type="compositionally biased region" description="Low complexity" evidence="1">
    <location>
        <begin position="228"/>
        <end position="246"/>
    </location>
</feature>
<evidence type="ECO:0000313" key="2">
    <source>
        <dbReference type="EMBL" id="KAJ1720615.1"/>
    </source>
</evidence>
<dbReference type="EMBL" id="JANBOJ010000241">
    <property type="protein sequence ID" value="KAJ1720615.1"/>
    <property type="molecule type" value="Genomic_DNA"/>
</dbReference>
<feature type="region of interest" description="Disordered" evidence="1">
    <location>
        <begin position="90"/>
        <end position="124"/>
    </location>
</feature>
<feature type="compositionally biased region" description="Polar residues" evidence="1">
    <location>
        <begin position="157"/>
        <end position="168"/>
    </location>
</feature>
<feature type="compositionally biased region" description="Polar residues" evidence="1">
    <location>
        <begin position="107"/>
        <end position="119"/>
    </location>
</feature>
<proteinExistence type="predicted"/>
<dbReference type="AlphaFoldDB" id="A0A9W7XZ19"/>
<accession>A0A9W7XZ19</accession>
<feature type="region of interest" description="Disordered" evidence="1">
    <location>
        <begin position="141"/>
        <end position="168"/>
    </location>
</feature>
<sequence length="311" mass="32561">MTNCPKCSRRVESFAVDTNCAFRMCSNVACTWPFECPDMGRYFDHDATVPSIRKRAKKRKAPKDESRKTVVKRTKTDIFAVLGHGLTPAVPSRGGSVSADAGVPRNSRMNSPATSNSESGADEIDSGILSSDELAMIIGSGNNAISKPQPAPAATAALSSGHQHPSSIATTSLATTGSLFDPISMLLSPPNSASTAISASQPPHSVTAATTSESLDLFSQYYWPSVPQQQQQQQQQQSGLSDASLSNSTSSSAITFSDSTKTLAPADDVPFDLNKYLDSVTAAGNAQSGAYIDAALGSGDIIDDIFGKSSL</sequence>
<organism evidence="2 3">
    <name type="scientific">Coemansia erecta</name>
    <dbReference type="NCBI Taxonomy" id="147472"/>
    <lineage>
        <taxon>Eukaryota</taxon>
        <taxon>Fungi</taxon>
        <taxon>Fungi incertae sedis</taxon>
        <taxon>Zoopagomycota</taxon>
        <taxon>Kickxellomycotina</taxon>
        <taxon>Kickxellomycetes</taxon>
        <taxon>Kickxellales</taxon>
        <taxon>Kickxellaceae</taxon>
        <taxon>Coemansia</taxon>
    </lineage>
</organism>
<gene>
    <name evidence="2" type="ORF">LPJ53_004779</name>
</gene>
<keyword evidence="3" id="KW-1185">Reference proteome</keyword>
<evidence type="ECO:0000313" key="3">
    <source>
        <dbReference type="Proteomes" id="UP001149813"/>
    </source>
</evidence>
<comment type="caution">
    <text evidence="2">The sequence shown here is derived from an EMBL/GenBank/DDBJ whole genome shotgun (WGS) entry which is preliminary data.</text>
</comment>
<reference evidence="2" key="1">
    <citation type="submission" date="2022-07" db="EMBL/GenBank/DDBJ databases">
        <title>Phylogenomic reconstructions and comparative analyses of Kickxellomycotina fungi.</title>
        <authorList>
            <person name="Reynolds N.K."/>
            <person name="Stajich J.E."/>
            <person name="Barry K."/>
            <person name="Grigoriev I.V."/>
            <person name="Crous P."/>
            <person name="Smith M.E."/>
        </authorList>
    </citation>
    <scope>NUCLEOTIDE SEQUENCE</scope>
    <source>
        <strain evidence="2">NBRC 32514</strain>
    </source>
</reference>